<dbReference type="Proteomes" id="UP000282423">
    <property type="component" value="Unassembled WGS sequence"/>
</dbReference>
<protein>
    <submittedName>
        <fullName evidence="2">Uncharacterized protein</fullName>
    </submittedName>
</protein>
<evidence type="ECO:0000313" key="2">
    <source>
        <dbReference type="EMBL" id="RKO73096.1"/>
    </source>
</evidence>
<dbReference type="SUPFAM" id="SSF69304">
    <property type="entry name" value="Tricorn protease N-terminal domain"/>
    <property type="match status" value="1"/>
</dbReference>
<reference evidence="2 3" key="1">
    <citation type="submission" date="2018-10" db="EMBL/GenBank/DDBJ databases">
        <title>Sphingobacterium sp. M05W1-28.</title>
        <authorList>
            <person name="Cai H."/>
        </authorList>
    </citation>
    <scope>NUCLEOTIDE SEQUENCE [LARGE SCALE GENOMIC DNA]</scope>
    <source>
        <strain evidence="2 3">M05W1-28</strain>
    </source>
</reference>
<gene>
    <name evidence="2" type="ORF">D7322_03625</name>
</gene>
<evidence type="ECO:0000256" key="1">
    <source>
        <dbReference type="ARBA" id="ARBA00009820"/>
    </source>
</evidence>
<dbReference type="EMBL" id="RBWS01000002">
    <property type="protein sequence ID" value="RKO73096.1"/>
    <property type="molecule type" value="Genomic_DNA"/>
</dbReference>
<name>A0A420W3E4_9SPHI</name>
<dbReference type="InterPro" id="IPR011042">
    <property type="entry name" value="6-blade_b-propeller_TolB-like"/>
</dbReference>
<dbReference type="AlphaFoldDB" id="A0A420W3E4"/>
<comment type="similarity">
    <text evidence="1">Belongs to the TolB family.</text>
</comment>
<comment type="caution">
    <text evidence="2">The sequence shown here is derived from an EMBL/GenBank/DDBJ whole genome shotgun (WGS) entry which is preliminary data.</text>
</comment>
<dbReference type="RefSeq" id="WP_121121421.1">
    <property type="nucleotide sequence ID" value="NZ_RBWS01000002.1"/>
</dbReference>
<dbReference type="Pfam" id="PF07676">
    <property type="entry name" value="PD40"/>
    <property type="match status" value="1"/>
</dbReference>
<evidence type="ECO:0000313" key="3">
    <source>
        <dbReference type="Proteomes" id="UP000282423"/>
    </source>
</evidence>
<organism evidence="2 3">
    <name type="scientific">Sphingobacterium puteale</name>
    <dbReference type="NCBI Taxonomy" id="2420510"/>
    <lineage>
        <taxon>Bacteria</taxon>
        <taxon>Pseudomonadati</taxon>
        <taxon>Bacteroidota</taxon>
        <taxon>Sphingobacteriia</taxon>
        <taxon>Sphingobacteriales</taxon>
        <taxon>Sphingobacteriaceae</taxon>
        <taxon>Sphingobacterium</taxon>
    </lineage>
</organism>
<accession>A0A420W3E4</accession>
<dbReference type="InterPro" id="IPR011659">
    <property type="entry name" value="WD40"/>
</dbReference>
<dbReference type="OrthoDB" id="698553at2"/>
<sequence length="323" mass="35779">MKKLSFFSYFFLLTVLLAGCKKDDSSGPDRGNSSWGKGRIYYSSPTEGVRYIDLATKTKGLLLPEDYDRHDWDVSMDGQKTITSANTGDTDWDANLITISNISDGQVTGQFRYYPTEGDYASPKFSPNRSKIAVVPTYHDGIVIMNLEGRVENHLLSYGGEKIRQNIMAWMPDNTLLFMVGNKLCRTNTAYTNASVIADINLSKWGAPQPSPDGTRIAYASGNHIWMMNADGSNKKQVTASTDEETYPVFSPDGKYLLIGTRFIESTGSPGSGVFSDGVWAMAIIPADGQQYNVDQGVDDHVIQLRLQGVDRNEICNGTMLWR</sequence>
<dbReference type="PANTHER" id="PTHR36842:SF1">
    <property type="entry name" value="PROTEIN TOLB"/>
    <property type="match status" value="1"/>
</dbReference>
<dbReference type="Gene3D" id="2.120.10.30">
    <property type="entry name" value="TolB, C-terminal domain"/>
    <property type="match status" value="2"/>
</dbReference>
<proteinExistence type="inferred from homology"/>
<dbReference type="PROSITE" id="PS51257">
    <property type="entry name" value="PROKAR_LIPOPROTEIN"/>
    <property type="match status" value="1"/>
</dbReference>
<keyword evidence="3" id="KW-1185">Reference proteome</keyword>
<dbReference type="PANTHER" id="PTHR36842">
    <property type="entry name" value="PROTEIN TOLB HOMOLOG"/>
    <property type="match status" value="1"/>
</dbReference>